<reference evidence="5 6" key="1">
    <citation type="journal article" date="2013" name="J. Bacteriol.">
        <title>Roles of HynAB and Ech, the only two hydrogenases found in the model sulfate reducer Desulfovibrio gigas.</title>
        <authorList>
            <person name="Morais-Silva F.O."/>
            <person name="Santos C.I."/>
            <person name="Rodrigues R."/>
            <person name="Pereira I.A."/>
            <person name="Rodrigues-Pousada C."/>
        </authorList>
    </citation>
    <scope>NUCLEOTIDE SEQUENCE [LARGE SCALE GENOMIC DNA]</scope>
    <source>
        <strain evidence="6">ATCC 19364 / DSM 1382 / NCIMB 9332 / VKM B-1759</strain>
    </source>
</reference>
<feature type="domain" description="Response regulatory" evidence="3">
    <location>
        <begin position="4"/>
        <end position="117"/>
    </location>
</feature>
<dbReference type="Gene3D" id="3.40.50.2300">
    <property type="match status" value="1"/>
</dbReference>
<dbReference type="InterPro" id="IPR001789">
    <property type="entry name" value="Sig_transdc_resp-reg_receiver"/>
</dbReference>
<feature type="domain" description="HTH LytTR-type" evidence="4">
    <location>
        <begin position="168"/>
        <end position="276"/>
    </location>
</feature>
<dbReference type="eggNOG" id="COG3279">
    <property type="taxonomic scope" value="Bacteria"/>
</dbReference>
<proteinExistence type="predicted"/>
<dbReference type="GO" id="GO:0006355">
    <property type="term" value="P:regulation of DNA-templated transcription"/>
    <property type="evidence" value="ECO:0007669"/>
    <property type="project" value="TreeGrafter"/>
</dbReference>
<accession>T2GA05</accession>
<dbReference type="PROSITE" id="PS50930">
    <property type="entry name" value="HTH_LYTTR"/>
    <property type="match status" value="1"/>
</dbReference>
<dbReference type="PROSITE" id="PS50110">
    <property type="entry name" value="RESPONSE_REGULATORY"/>
    <property type="match status" value="1"/>
</dbReference>
<name>T2GA05_MEGG1</name>
<dbReference type="Pfam" id="PF00072">
    <property type="entry name" value="Response_reg"/>
    <property type="match status" value="1"/>
</dbReference>
<evidence type="ECO:0000256" key="1">
    <source>
        <dbReference type="ARBA" id="ARBA00023125"/>
    </source>
</evidence>
<reference evidence="6" key="2">
    <citation type="submission" date="2013-07" db="EMBL/GenBank/DDBJ databases">
        <authorList>
            <person name="Morais-Silva F.O."/>
            <person name="Rezende A.M."/>
            <person name="Pimentel C."/>
            <person name="Resende D.M."/>
            <person name="Santos C.I."/>
            <person name="Clemente C."/>
            <person name="de Oliveira L.M."/>
            <person name="da Silva S.M."/>
            <person name="Costa D.A."/>
            <person name="Varela-Raposo A."/>
            <person name="Horacio E.C.A."/>
            <person name="Matos M."/>
            <person name="Flores O."/>
            <person name="Ruiz J.C."/>
            <person name="Rodrigues-Pousada C."/>
        </authorList>
    </citation>
    <scope>NUCLEOTIDE SEQUENCE [LARGE SCALE GENOMIC DNA]</scope>
    <source>
        <strain evidence="6">ATCC 19364 / DSM 1382 / NCIMB 9332 / VKM B-1759</strain>
    </source>
</reference>
<dbReference type="GO" id="GO:0005829">
    <property type="term" value="C:cytosol"/>
    <property type="evidence" value="ECO:0007669"/>
    <property type="project" value="TreeGrafter"/>
</dbReference>
<dbReference type="SMART" id="SM00448">
    <property type="entry name" value="REC"/>
    <property type="match status" value="1"/>
</dbReference>
<dbReference type="SMART" id="SM00850">
    <property type="entry name" value="LytTR"/>
    <property type="match status" value="1"/>
</dbReference>
<keyword evidence="6" id="KW-1185">Reference proteome</keyword>
<dbReference type="STRING" id="1121448.DGI_1144"/>
<dbReference type="InterPro" id="IPR011006">
    <property type="entry name" value="CheY-like_superfamily"/>
</dbReference>
<dbReference type="SUPFAM" id="SSF52172">
    <property type="entry name" value="CheY-like"/>
    <property type="match status" value="1"/>
</dbReference>
<evidence type="ECO:0000313" key="5">
    <source>
        <dbReference type="EMBL" id="AGW13009.1"/>
    </source>
</evidence>
<keyword evidence="1" id="KW-0238">DNA-binding</keyword>
<dbReference type="KEGG" id="dgg:DGI_1144"/>
<dbReference type="Gene3D" id="2.40.50.1020">
    <property type="entry name" value="LytTr DNA-binding domain"/>
    <property type="match status" value="1"/>
</dbReference>
<dbReference type="Pfam" id="PF04397">
    <property type="entry name" value="LytTR"/>
    <property type="match status" value="1"/>
</dbReference>
<dbReference type="InterPro" id="IPR039420">
    <property type="entry name" value="WalR-like"/>
</dbReference>
<gene>
    <name evidence="5" type="ORF">DGI_1144</name>
</gene>
<organism evidence="5 6">
    <name type="scientific">Megalodesulfovibrio gigas (strain ATCC 19364 / DSM 1382 / NCIMB 9332 / VKM B-1759)</name>
    <name type="common">Desulfovibrio gigas</name>
    <dbReference type="NCBI Taxonomy" id="1121448"/>
    <lineage>
        <taxon>Bacteria</taxon>
        <taxon>Pseudomonadati</taxon>
        <taxon>Thermodesulfobacteriota</taxon>
        <taxon>Desulfovibrionia</taxon>
        <taxon>Desulfovibrionales</taxon>
        <taxon>Desulfovibrionaceae</taxon>
        <taxon>Megalodesulfovibrio</taxon>
    </lineage>
</organism>
<dbReference type="PATRIC" id="fig|1121448.10.peg.1143"/>
<evidence type="ECO:0000313" key="6">
    <source>
        <dbReference type="Proteomes" id="UP000016587"/>
    </source>
</evidence>
<dbReference type="HOGENOM" id="CLU_000445_14_1_7"/>
<evidence type="ECO:0000256" key="2">
    <source>
        <dbReference type="PROSITE-ProRule" id="PRU00169"/>
    </source>
</evidence>
<dbReference type="GO" id="GO:0000976">
    <property type="term" value="F:transcription cis-regulatory region binding"/>
    <property type="evidence" value="ECO:0007669"/>
    <property type="project" value="TreeGrafter"/>
</dbReference>
<dbReference type="GO" id="GO:0032993">
    <property type="term" value="C:protein-DNA complex"/>
    <property type="evidence" value="ECO:0007669"/>
    <property type="project" value="TreeGrafter"/>
</dbReference>
<dbReference type="RefSeq" id="WP_021759778.1">
    <property type="nucleotide sequence ID" value="NC_022444.1"/>
</dbReference>
<dbReference type="PANTHER" id="PTHR48111">
    <property type="entry name" value="REGULATOR OF RPOS"/>
    <property type="match status" value="1"/>
</dbReference>
<dbReference type="GO" id="GO:0000156">
    <property type="term" value="F:phosphorelay response regulator activity"/>
    <property type="evidence" value="ECO:0007669"/>
    <property type="project" value="TreeGrafter"/>
</dbReference>
<dbReference type="Proteomes" id="UP000016587">
    <property type="component" value="Chromosome"/>
</dbReference>
<sequence length="276" mass="31208">MTLTALIVDDERPARDELAYLLSAHADVAALEAASAREALARIESHRPDVVFQDIMMPGEDGFHVLATAATMPQPPLFVFITAFDQHAIRAFEHNAVDYLLKPVAPERLARCLDRIRQRLGQRAGAGQEQEDAPDMQRLLHMLHQRMGETGSSQSPRFADRLAPLERLAVVQGGRIALIHTREVSYIEAEERRLVAMTDAGKLVCHGPQTLCRLEERLEGLPFFRASRAVLVNLERIAEFTPWFNGKYQLVMHDQERSEITVSRNRVRDFKLRLGV</sequence>
<dbReference type="EMBL" id="CP006585">
    <property type="protein sequence ID" value="AGW13009.1"/>
    <property type="molecule type" value="Genomic_DNA"/>
</dbReference>
<evidence type="ECO:0000259" key="3">
    <source>
        <dbReference type="PROSITE" id="PS50110"/>
    </source>
</evidence>
<dbReference type="OrthoDB" id="1490554at2"/>
<feature type="modified residue" description="4-aspartylphosphate" evidence="2">
    <location>
        <position position="54"/>
    </location>
</feature>
<dbReference type="PANTHER" id="PTHR48111:SF69">
    <property type="entry name" value="RESPONSE REGULATOR RECEIVER"/>
    <property type="match status" value="1"/>
</dbReference>
<protein>
    <submittedName>
        <fullName evidence="5">Putative two component transcriptional regulator, LytTR family</fullName>
    </submittedName>
</protein>
<evidence type="ECO:0000259" key="4">
    <source>
        <dbReference type="PROSITE" id="PS50930"/>
    </source>
</evidence>
<dbReference type="InterPro" id="IPR007492">
    <property type="entry name" value="LytTR_DNA-bd_dom"/>
</dbReference>
<dbReference type="AlphaFoldDB" id="T2GA05"/>
<keyword evidence="2" id="KW-0597">Phosphoprotein</keyword>